<dbReference type="Proteomes" id="UP000185596">
    <property type="component" value="Unassembled WGS sequence"/>
</dbReference>
<accession>A0A1Q8C3G5</accession>
<sequence length="150" mass="16576">MTPGSSADPVALPPGAHRWTEAERQLAAAVLAGRTVVVNVRRGGPHRHLVPWLVEEGLLTYVGHAGPRHTWPESDFANPFLALRADRDAMVTRYRDWILTNEPLRARLRDGELTGRALGCWCAPQRCHADVLADLADHPPTLDNRGPTTR</sequence>
<dbReference type="OrthoDB" id="3483205at2"/>
<reference evidence="2 3" key="1">
    <citation type="submission" date="2016-12" db="EMBL/GenBank/DDBJ databases">
        <title>The draft genome sequence of Actinophytocola sp. 11-183.</title>
        <authorList>
            <person name="Wang W."/>
            <person name="Yuan L."/>
        </authorList>
    </citation>
    <scope>NUCLEOTIDE SEQUENCE [LARGE SCALE GENOMIC DNA]</scope>
    <source>
        <strain evidence="2 3">11-183</strain>
    </source>
</reference>
<dbReference type="EMBL" id="MSIE01000091">
    <property type="protein sequence ID" value="OLF08901.1"/>
    <property type="molecule type" value="Genomic_DNA"/>
</dbReference>
<evidence type="ECO:0000313" key="3">
    <source>
        <dbReference type="Proteomes" id="UP000185596"/>
    </source>
</evidence>
<dbReference type="Pfam" id="PF14216">
    <property type="entry name" value="DUF4326"/>
    <property type="match status" value="1"/>
</dbReference>
<dbReference type="AlphaFoldDB" id="A0A1Q8C3G5"/>
<feature type="domain" description="DUF4326" evidence="1">
    <location>
        <begin position="64"/>
        <end position="133"/>
    </location>
</feature>
<dbReference type="STRING" id="1912961.BU204_33790"/>
<dbReference type="InterPro" id="IPR025475">
    <property type="entry name" value="DUF4326"/>
</dbReference>
<name>A0A1Q8C3G5_9PSEU</name>
<evidence type="ECO:0000259" key="1">
    <source>
        <dbReference type="Pfam" id="PF14216"/>
    </source>
</evidence>
<comment type="caution">
    <text evidence="2">The sequence shown here is derived from an EMBL/GenBank/DDBJ whole genome shotgun (WGS) entry which is preliminary data.</text>
</comment>
<proteinExistence type="predicted"/>
<evidence type="ECO:0000313" key="2">
    <source>
        <dbReference type="EMBL" id="OLF08901.1"/>
    </source>
</evidence>
<organism evidence="2 3">
    <name type="scientific">Actinophytocola xanthii</name>
    <dbReference type="NCBI Taxonomy" id="1912961"/>
    <lineage>
        <taxon>Bacteria</taxon>
        <taxon>Bacillati</taxon>
        <taxon>Actinomycetota</taxon>
        <taxon>Actinomycetes</taxon>
        <taxon>Pseudonocardiales</taxon>
        <taxon>Pseudonocardiaceae</taxon>
    </lineage>
</organism>
<protein>
    <recommendedName>
        <fullName evidence="1">DUF4326 domain-containing protein</fullName>
    </recommendedName>
</protein>
<gene>
    <name evidence="2" type="ORF">BU204_33790</name>
</gene>
<dbReference type="RefSeq" id="WP_075129873.1">
    <property type="nucleotide sequence ID" value="NZ_MSIE01000091.1"/>
</dbReference>
<keyword evidence="3" id="KW-1185">Reference proteome</keyword>